<dbReference type="PANTHER" id="PTHR43396:SF3">
    <property type="entry name" value="FLAVOHEMOPROTEIN"/>
    <property type="match status" value="1"/>
</dbReference>
<dbReference type="PANTHER" id="PTHR43396">
    <property type="entry name" value="FLAVOHEMOPROTEIN"/>
    <property type="match status" value="1"/>
</dbReference>
<evidence type="ECO:0000256" key="7">
    <source>
        <dbReference type="ARBA" id="ARBA00022723"/>
    </source>
</evidence>
<keyword evidence="5 14" id="KW-0349">Heme</keyword>
<dbReference type="GO" id="GO:0046872">
    <property type="term" value="F:metal ion binding"/>
    <property type="evidence" value="ECO:0007669"/>
    <property type="project" value="UniProtKB-KW"/>
</dbReference>
<sequence length="416" mass="44472">MHRTQARVEGSGEFRMLSDATITLVKATVPVLRTHGEAITTRFYERLLAAPEIAAMFDPAHQRDGSQPRALAAAVLAYAEHIDNLAALAGAVERIAHKHVAVQVRPEQYDVVGANLLAAISDVLGDAATPPILAAWGEAYGLLAKVFIDREAALAGEVAARPGGWRGFRRFVVEAVAEESRVIKSFLLAPEDGGALPDFAPGQYLTLRLTRPDGTQLLRHYSLAGRAANGRWRIAVKREPEGRGSGLLHDTIRPGAVLEVAPPAGDFFLDAETQRPILLLGAGVGQTPLLAMVETLAATRPDHPVIWAHAAIDGETHAFGAHLRALAEATPGLDLHIAYERPGASDRVGVTHHSVGRFDADRIAGLLPDREIDVYMCGPRAFQKAQARHLIAAGVAPANIRYELFGVTDEAILGAA</sequence>
<keyword evidence="8" id="KW-0521">NADP</keyword>
<comment type="catalytic activity">
    <reaction evidence="13">
        <text>2 nitric oxide + NADPH + 2 O2 = 2 nitrate + NADP(+) + H(+)</text>
        <dbReference type="Rhea" id="RHEA:19465"/>
        <dbReference type="ChEBI" id="CHEBI:15378"/>
        <dbReference type="ChEBI" id="CHEBI:15379"/>
        <dbReference type="ChEBI" id="CHEBI:16480"/>
        <dbReference type="ChEBI" id="CHEBI:17632"/>
        <dbReference type="ChEBI" id="CHEBI:57783"/>
        <dbReference type="ChEBI" id="CHEBI:58349"/>
        <dbReference type="EC" id="1.14.12.17"/>
    </reaction>
</comment>
<comment type="function">
    <text evidence="11">Is involved in NO detoxification in an aerobic process, termed nitric oxide dioxygenase (NOD) reaction that utilizes O(2) and NAD(P)H to convert NO to nitrate, which protects the bacterium from various noxious nitrogen compounds. Therefore, plays a central role in the inducible response to nitrosative stress.</text>
</comment>
<dbReference type="InterPro" id="IPR017927">
    <property type="entry name" value="FAD-bd_FR_type"/>
</dbReference>
<feature type="domain" description="Globin" evidence="15">
    <location>
        <begin position="16"/>
        <end position="152"/>
    </location>
</feature>
<dbReference type="CDD" id="cd08922">
    <property type="entry name" value="FHb-globin"/>
    <property type="match status" value="1"/>
</dbReference>
<dbReference type="GO" id="GO:0020037">
    <property type="term" value="F:heme binding"/>
    <property type="evidence" value="ECO:0007669"/>
    <property type="project" value="InterPro"/>
</dbReference>
<comment type="similarity">
    <text evidence="14">Belongs to the globin family.</text>
</comment>
<dbReference type="RefSeq" id="WP_062761067.1">
    <property type="nucleotide sequence ID" value="NZ_CP121045.1"/>
</dbReference>
<dbReference type="GO" id="GO:0005344">
    <property type="term" value="F:oxygen carrier activity"/>
    <property type="evidence" value="ECO:0007669"/>
    <property type="project" value="UniProtKB-KW"/>
</dbReference>
<dbReference type="InterPro" id="IPR000971">
    <property type="entry name" value="Globin"/>
</dbReference>
<evidence type="ECO:0000256" key="1">
    <source>
        <dbReference type="ARBA" id="ARBA00001970"/>
    </source>
</evidence>
<organism evidence="17 18">
    <name type="scientific">Tistrella mobilis</name>
    <dbReference type="NCBI Taxonomy" id="171437"/>
    <lineage>
        <taxon>Bacteria</taxon>
        <taxon>Pseudomonadati</taxon>
        <taxon>Pseudomonadota</taxon>
        <taxon>Alphaproteobacteria</taxon>
        <taxon>Geminicoccales</taxon>
        <taxon>Geminicoccaceae</taxon>
        <taxon>Tistrella</taxon>
    </lineage>
</organism>
<keyword evidence="14" id="KW-0813">Transport</keyword>
<dbReference type="InterPro" id="IPR017938">
    <property type="entry name" value="Riboflavin_synthase-like_b-brl"/>
</dbReference>
<dbReference type="EMBL" id="LPZR01000002">
    <property type="protein sequence ID" value="KYO57822.1"/>
    <property type="molecule type" value="Genomic_DNA"/>
</dbReference>
<dbReference type="SUPFAM" id="SSF63380">
    <property type="entry name" value="Riboflavin synthase domain-like"/>
    <property type="match status" value="1"/>
</dbReference>
<dbReference type="Gene3D" id="3.40.50.80">
    <property type="entry name" value="Nucleotide-binding domain of ferredoxin-NADP reductase (FNR) module"/>
    <property type="match status" value="1"/>
</dbReference>
<dbReference type="InterPro" id="IPR008333">
    <property type="entry name" value="Cbr1-like_FAD-bd_dom"/>
</dbReference>
<comment type="cofactor">
    <cofactor evidence="1">
        <name>heme b</name>
        <dbReference type="ChEBI" id="CHEBI:60344"/>
    </cofactor>
</comment>
<dbReference type="PRINTS" id="PR00409">
    <property type="entry name" value="PHDIOXRDTASE"/>
</dbReference>
<dbReference type="PROSITE" id="PS01033">
    <property type="entry name" value="GLOBIN"/>
    <property type="match status" value="1"/>
</dbReference>
<evidence type="ECO:0000256" key="12">
    <source>
        <dbReference type="ARBA" id="ARBA00048649"/>
    </source>
</evidence>
<dbReference type="GeneID" id="97241544"/>
<dbReference type="PROSITE" id="PS51384">
    <property type="entry name" value="FAD_FR"/>
    <property type="match status" value="1"/>
</dbReference>
<evidence type="ECO:0000259" key="15">
    <source>
        <dbReference type="PROSITE" id="PS01033"/>
    </source>
</evidence>
<comment type="caution">
    <text evidence="17">The sequence shown here is derived from an EMBL/GenBank/DDBJ whole genome shotgun (WGS) entry which is preliminary data.</text>
</comment>
<evidence type="ECO:0000256" key="14">
    <source>
        <dbReference type="RuleBase" id="RU000356"/>
    </source>
</evidence>
<dbReference type="Gene3D" id="1.10.490.10">
    <property type="entry name" value="Globins"/>
    <property type="match status" value="1"/>
</dbReference>
<dbReference type="OrthoDB" id="9786134at2"/>
<comment type="catalytic activity">
    <reaction evidence="12">
        <text>2 nitric oxide + NADH + 2 O2 = 2 nitrate + NAD(+) + H(+)</text>
        <dbReference type="Rhea" id="RHEA:19469"/>
        <dbReference type="ChEBI" id="CHEBI:15378"/>
        <dbReference type="ChEBI" id="CHEBI:15379"/>
        <dbReference type="ChEBI" id="CHEBI:16480"/>
        <dbReference type="ChEBI" id="CHEBI:17632"/>
        <dbReference type="ChEBI" id="CHEBI:57540"/>
        <dbReference type="ChEBI" id="CHEBI:57945"/>
        <dbReference type="EC" id="1.14.12.17"/>
    </reaction>
</comment>
<name>A0A162M1V7_9PROT</name>
<dbReference type="EC" id="1.14.12.17" evidence="3"/>
<comment type="similarity">
    <text evidence="2">In the C-terminal section; belongs to the flavoprotein pyridine nucleotide cytochrome reductase family.</text>
</comment>
<proteinExistence type="inferred from homology"/>
<dbReference type="GO" id="GO:0071949">
    <property type="term" value="F:FAD binding"/>
    <property type="evidence" value="ECO:0007669"/>
    <property type="project" value="TreeGrafter"/>
</dbReference>
<dbReference type="InterPro" id="IPR001433">
    <property type="entry name" value="OxRdtase_FAD/NAD-bd"/>
</dbReference>
<evidence type="ECO:0000256" key="11">
    <source>
        <dbReference type="ARBA" id="ARBA00025094"/>
    </source>
</evidence>
<dbReference type="Pfam" id="PF00042">
    <property type="entry name" value="Globin"/>
    <property type="match status" value="1"/>
</dbReference>
<dbReference type="GO" id="GO:0046210">
    <property type="term" value="P:nitric oxide catabolic process"/>
    <property type="evidence" value="ECO:0007669"/>
    <property type="project" value="TreeGrafter"/>
</dbReference>
<reference evidence="17 18" key="1">
    <citation type="submission" date="2015-12" db="EMBL/GenBank/DDBJ databases">
        <title>Genome sequence of Tistrella mobilis MCCC 1A02139.</title>
        <authorList>
            <person name="Lu L."/>
            <person name="Lai Q."/>
            <person name="Shao Z."/>
            <person name="Qian P."/>
        </authorList>
    </citation>
    <scope>NUCLEOTIDE SEQUENCE [LARGE SCALE GENOMIC DNA]</scope>
    <source>
        <strain evidence="17 18">MCCC 1A02139</strain>
    </source>
</reference>
<dbReference type="SUPFAM" id="SSF52343">
    <property type="entry name" value="Ferredoxin reductase-like, C-terminal NADP-linked domain"/>
    <property type="match status" value="1"/>
</dbReference>
<protein>
    <recommendedName>
        <fullName evidence="3">nitric oxide dioxygenase</fullName>
        <ecNumber evidence="3">1.14.12.17</ecNumber>
    </recommendedName>
</protein>
<evidence type="ECO:0000313" key="18">
    <source>
        <dbReference type="Proteomes" id="UP000075787"/>
    </source>
</evidence>
<keyword evidence="6 14" id="KW-0561">Oxygen transport</keyword>
<evidence type="ECO:0000256" key="5">
    <source>
        <dbReference type="ARBA" id="ARBA00022617"/>
    </source>
</evidence>
<dbReference type="GO" id="GO:0071500">
    <property type="term" value="P:cellular response to nitrosative stress"/>
    <property type="evidence" value="ECO:0007669"/>
    <property type="project" value="TreeGrafter"/>
</dbReference>
<feature type="domain" description="FAD-binding FR-type" evidence="16">
    <location>
        <begin position="166"/>
        <end position="270"/>
    </location>
</feature>
<dbReference type="InterPro" id="IPR039261">
    <property type="entry name" value="FNR_nucleotide-bd"/>
</dbReference>
<evidence type="ECO:0000259" key="16">
    <source>
        <dbReference type="PROSITE" id="PS51384"/>
    </source>
</evidence>
<dbReference type="Gene3D" id="2.40.30.10">
    <property type="entry name" value="Translation factors"/>
    <property type="match status" value="1"/>
</dbReference>
<dbReference type="GO" id="GO:0008941">
    <property type="term" value="F:nitric oxide dioxygenase NAD(P)H activity"/>
    <property type="evidence" value="ECO:0007669"/>
    <property type="project" value="UniProtKB-EC"/>
</dbReference>
<evidence type="ECO:0000256" key="10">
    <source>
        <dbReference type="ARBA" id="ARBA00023027"/>
    </source>
</evidence>
<dbReference type="AlphaFoldDB" id="A0A162M1V7"/>
<evidence type="ECO:0000256" key="4">
    <source>
        <dbReference type="ARBA" id="ARBA00022575"/>
    </source>
</evidence>
<evidence type="ECO:0000256" key="3">
    <source>
        <dbReference type="ARBA" id="ARBA00012229"/>
    </source>
</evidence>
<dbReference type="GO" id="GO:0009636">
    <property type="term" value="P:response to toxic substance"/>
    <property type="evidence" value="ECO:0007669"/>
    <property type="project" value="UniProtKB-KW"/>
</dbReference>
<keyword evidence="10" id="KW-0520">NAD</keyword>
<dbReference type="NCBIfam" id="NF009805">
    <property type="entry name" value="PRK13289.1"/>
    <property type="match status" value="1"/>
</dbReference>
<keyword evidence="9" id="KW-0408">Iron</keyword>
<evidence type="ECO:0000256" key="8">
    <source>
        <dbReference type="ARBA" id="ARBA00022857"/>
    </source>
</evidence>
<gene>
    <name evidence="17" type="ORF">AUP44_01835</name>
</gene>
<dbReference type="SUPFAM" id="SSF46458">
    <property type="entry name" value="Globin-like"/>
    <property type="match status" value="1"/>
</dbReference>
<keyword evidence="4" id="KW-0216">Detoxification</keyword>
<accession>A0A162M1V7</accession>
<evidence type="ECO:0000313" key="17">
    <source>
        <dbReference type="EMBL" id="KYO57822.1"/>
    </source>
</evidence>
<dbReference type="InterPro" id="IPR012292">
    <property type="entry name" value="Globin/Proto"/>
</dbReference>
<dbReference type="InterPro" id="IPR009050">
    <property type="entry name" value="Globin-like_sf"/>
</dbReference>
<evidence type="ECO:0000256" key="6">
    <source>
        <dbReference type="ARBA" id="ARBA00022621"/>
    </source>
</evidence>
<dbReference type="Pfam" id="PF00970">
    <property type="entry name" value="FAD_binding_6"/>
    <property type="match status" value="1"/>
</dbReference>
<evidence type="ECO:0000256" key="13">
    <source>
        <dbReference type="ARBA" id="ARBA00049433"/>
    </source>
</evidence>
<evidence type="ECO:0000256" key="2">
    <source>
        <dbReference type="ARBA" id="ARBA00006401"/>
    </source>
</evidence>
<dbReference type="Proteomes" id="UP000075787">
    <property type="component" value="Unassembled WGS sequence"/>
</dbReference>
<keyword evidence="7" id="KW-0479">Metal-binding</keyword>
<dbReference type="Pfam" id="PF00175">
    <property type="entry name" value="NAD_binding_1"/>
    <property type="match status" value="1"/>
</dbReference>
<dbReference type="GO" id="GO:0019825">
    <property type="term" value="F:oxygen binding"/>
    <property type="evidence" value="ECO:0007669"/>
    <property type="project" value="InterPro"/>
</dbReference>
<evidence type="ECO:0000256" key="9">
    <source>
        <dbReference type="ARBA" id="ARBA00023004"/>
    </source>
</evidence>
<dbReference type="FunFam" id="1.10.490.10:FF:000003">
    <property type="entry name" value="Flavohemoprotein"/>
    <property type="match status" value="1"/>
</dbReference>
<dbReference type="CDD" id="cd06184">
    <property type="entry name" value="flavohem_like_fad_nad_binding"/>
    <property type="match status" value="1"/>
</dbReference>